<protein>
    <submittedName>
        <fullName evidence="1">Putative mono-oxygenase ydhR</fullName>
    </submittedName>
</protein>
<dbReference type="OrthoDB" id="3871007at2"/>
<reference evidence="2" key="1">
    <citation type="submission" date="2016-10" db="EMBL/GenBank/DDBJ databases">
        <authorList>
            <person name="Varghese N."/>
        </authorList>
    </citation>
    <scope>NUCLEOTIDE SEQUENCE [LARGE SCALE GENOMIC DNA]</scope>
    <source>
        <strain evidence="2">GAS106B</strain>
    </source>
</reference>
<dbReference type="InterPro" id="IPR011008">
    <property type="entry name" value="Dimeric_a/b-barrel"/>
</dbReference>
<dbReference type="Pfam" id="PF08803">
    <property type="entry name" value="ydhR"/>
    <property type="match status" value="1"/>
</dbReference>
<dbReference type="EMBL" id="FNKP01000003">
    <property type="protein sequence ID" value="SDR52438.1"/>
    <property type="molecule type" value="Genomic_DNA"/>
</dbReference>
<proteinExistence type="predicted"/>
<dbReference type="Proteomes" id="UP000183487">
    <property type="component" value="Unassembled WGS sequence"/>
</dbReference>
<organism evidence="1 2">
    <name type="scientific">Paraburkholderia fungorum</name>
    <dbReference type="NCBI Taxonomy" id="134537"/>
    <lineage>
        <taxon>Bacteria</taxon>
        <taxon>Pseudomonadati</taxon>
        <taxon>Pseudomonadota</taxon>
        <taxon>Betaproteobacteria</taxon>
        <taxon>Burkholderiales</taxon>
        <taxon>Burkholderiaceae</taxon>
        <taxon>Paraburkholderia</taxon>
    </lineage>
</organism>
<evidence type="ECO:0000313" key="2">
    <source>
        <dbReference type="Proteomes" id="UP000183487"/>
    </source>
</evidence>
<accession>A0A1H1JR74</accession>
<dbReference type="RefSeq" id="WP_074772916.1">
    <property type="nucleotide sequence ID" value="NZ_FNKP01000003.1"/>
</dbReference>
<dbReference type="AlphaFoldDB" id="A0A1H1JR74"/>
<dbReference type="SUPFAM" id="SSF54909">
    <property type="entry name" value="Dimeric alpha+beta barrel"/>
    <property type="match status" value="1"/>
</dbReference>
<keyword evidence="2" id="KW-1185">Reference proteome</keyword>
<sequence>MITVITSFQFPTPITRDEARSLFLKAAPKYQDVTGLLRKYYVISEDGTAGGGVYLWNSRAEADAMYTKSWKARARETYGADPSVSYFESPVVVDNVTHEILSDE</sequence>
<gene>
    <name evidence="1" type="ORF">SAMN05443245_7192</name>
</gene>
<evidence type="ECO:0000313" key="1">
    <source>
        <dbReference type="EMBL" id="SDR52438.1"/>
    </source>
</evidence>
<name>A0A1H1JR74_9BURK</name>
<dbReference type="InterPro" id="IPR014910">
    <property type="entry name" value="YdhR"/>
</dbReference>
<dbReference type="Gene3D" id="3.30.70.100">
    <property type="match status" value="1"/>
</dbReference>